<evidence type="ECO:0000256" key="1">
    <source>
        <dbReference type="SAM" id="MobiDB-lite"/>
    </source>
</evidence>
<organism evidence="2 3">
    <name type="scientific">Basidiobolus meristosporus CBS 931.73</name>
    <dbReference type="NCBI Taxonomy" id="1314790"/>
    <lineage>
        <taxon>Eukaryota</taxon>
        <taxon>Fungi</taxon>
        <taxon>Fungi incertae sedis</taxon>
        <taxon>Zoopagomycota</taxon>
        <taxon>Entomophthoromycotina</taxon>
        <taxon>Basidiobolomycetes</taxon>
        <taxon>Basidiobolales</taxon>
        <taxon>Basidiobolaceae</taxon>
        <taxon>Basidiobolus</taxon>
    </lineage>
</organism>
<feature type="compositionally biased region" description="Basic and acidic residues" evidence="1">
    <location>
        <begin position="36"/>
        <end position="48"/>
    </location>
</feature>
<keyword evidence="3" id="KW-1185">Reference proteome</keyword>
<name>A0A1Y1Z4X4_9FUNG</name>
<gene>
    <name evidence="2" type="ORF">K493DRAFT_311077</name>
</gene>
<feature type="compositionally biased region" description="Basic and acidic residues" evidence="1">
    <location>
        <begin position="68"/>
        <end position="96"/>
    </location>
</feature>
<reference evidence="2 3" key="1">
    <citation type="submission" date="2016-07" db="EMBL/GenBank/DDBJ databases">
        <title>Pervasive Adenine N6-methylation of Active Genes in Fungi.</title>
        <authorList>
            <consortium name="DOE Joint Genome Institute"/>
            <person name="Mondo S.J."/>
            <person name="Dannebaum R.O."/>
            <person name="Kuo R.C."/>
            <person name="Labutti K."/>
            <person name="Haridas S."/>
            <person name="Kuo A."/>
            <person name="Salamov A."/>
            <person name="Ahrendt S.R."/>
            <person name="Lipzen A."/>
            <person name="Sullivan W."/>
            <person name="Andreopoulos W.B."/>
            <person name="Clum A."/>
            <person name="Lindquist E."/>
            <person name="Daum C."/>
            <person name="Ramamoorthy G.K."/>
            <person name="Gryganskyi A."/>
            <person name="Culley D."/>
            <person name="Magnuson J.K."/>
            <person name="James T.Y."/>
            <person name="O'Malley M.A."/>
            <person name="Stajich J.E."/>
            <person name="Spatafora J.W."/>
            <person name="Visel A."/>
            <person name="Grigoriev I.V."/>
        </authorList>
    </citation>
    <scope>NUCLEOTIDE SEQUENCE [LARGE SCALE GENOMIC DNA]</scope>
    <source>
        <strain evidence="2 3">CBS 931.73</strain>
    </source>
</reference>
<dbReference type="OrthoDB" id="529205at2759"/>
<protein>
    <submittedName>
        <fullName evidence="2">Uncharacterized protein</fullName>
    </submittedName>
</protein>
<feature type="non-terminal residue" evidence="2">
    <location>
        <position position="1"/>
    </location>
</feature>
<dbReference type="Proteomes" id="UP000193498">
    <property type="component" value="Unassembled WGS sequence"/>
</dbReference>
<dbReference type="InParanoid" id="A0A1Y1Z4X4"/>
<dbReference type="AlphaFoldDB" id="A0A1Y1Z4X4"/>
<comment type="caution">
    <text evidence="2">The sequence shown here is derived from an EMBL/GenBank/DDBJ whole genome shotgun (WGS) entry which is preliminary data.</text>
</comment>
<evidence type="ECO:0000313" key="2">
    <source>
        <dbReference type="EMBL" id="ORY05256.1"/>
    </source>
</evidence>
<evidence type="ECO:0000313" key="3">
    <source>
        <dbReference type="Proteomes" id="UP000193498"/>
    </source>
</evidence>
<dbReference type="EMBL" id="MCFE01000027">
    <property type="protein sequence ID" value="ORY05256.1"/>
    <property type="molecule type" value="Genomic_DNA"/>
</dbReference>
<proteinExistence type="predicted"/>
<feature type="region of interest" description="Disordered" evidence="1">
    <location>
        <begin position="29"/>
        <end position="96"/>
    </location>
</feature>
<sequence length="96" mass="10811">MSTSLTTIHFKIARPLTARALCNRFSSHMAANGQVLDKEKQKSLRGETNESIPDHPGWNENLASHAEANIKADHAPDKPVERLQKESVEHIKKQHH</sequence>
<accession>A0A1Y1Z4X4</accession>